<dbReference type="PANTHER" id="PTHR43244:SF1">
    <property type="entry name" value="5,10-METHYLENETETRAHYDROMETHANOPTERIN REDUCTASE"/>
    <property type="match status" value="1"/>
</dbReference>
<keyword evidence="4" id="KW-1185">Reference proteome</keyword>
<dbReference type="RefSeq" id="WP_089773903.1">
    <property type="nucleotide sequence ID" value="NZ_FNTX01000002.1"/>
</dbReference>
<organism evidence="3 4">
    <name type="scientific">Ruania alba</name>
    <dbReference type="NCBI Taxonomy" id="648782"/>
    <lineage>
        <taxon>Bacteria</taxon>
        <taxon>Bacillati</taxon>
        <taxon>Actinomycetota</taxon>
        <taxon>Actinomycetes</taxon>
        <taxon>Micrococcales</taxon>
        <taxon>Ruaniaceae</taxon>
        <taxon>Ruania</taxon>
    </lineage>
</organism>
<evidence type="ECO:0000313" key="3">
    <source>
        <dbReference type="EMBL" id="SEE81906.1"/>
    </source>
</evidence>
<keyword evidence="1" id="KW-0560">Oxidoreductase</keyword>
<dbReference type="Gene3D" id="3.20.20.30">
    <property type="entry name" value="Luciferase-like domain"/>
    <property type="match status" value="1"/>
</dbReference>
<protein>
    <submittedName>
        <fullName evidence="3">5,10-methylenetetrahydromethanopterin reductase</fullName>
    </submittedName>
</protein>
<dbReference type="Pfam" id="PF00296">
    <property type="entry name" value="Bac_luciferase"/>
    <property type="match status" value="1"/>
</dbReference>
<dbReference type="EMBL" id="FNTX01000002">
    <property type="protein sequence ID" value="SEE81906.1"/>
    <property type="molecule type" value="Genomic_DNA"/>
</dbReference>
<feature type="domain" description="Luciferase-like" evidence="2">
    <location>
        <begin position="14"/>
        <end position="304"/>
    </location>
</feature>
<dbReference type="AlphaFoldDB" id="A0A1H5LY19"/>
<dbReference type="InterPro" id="IPR050564">
    <property type="entry name" value="F420-G6PD/mer"/>
</dbReference>
<dbReference type="GO" id="GO:0016705">
    <property type="term" value="F:oxidoreductase activity, acting on paired donors, with incorporation or reduction of molecular oxygen"/>
    <property type="evidence" value="ECO:0007669"/>
    <property type="project" value="InterPro"/>
</dbReference>
<reference evidence="4" key="1">
    <citation type="submission" date="2016-10" db="EMBL/GenBank/DDBJ databases">
        <authorList>
            <person name="Varghese N."/>
            <person name="Submissions S."/>
        </authorList>
    </citation>
    <scope>NUCLEOTIDE SEQUENCE [LARGE SCALE GENOMIC DNA]</scope>
    <source>
        <strain evidence="4">DSM 21368</strain>
    </source>
</reference>
<dbReference type="STRING" id="648782.SAMN04488554_3043"/>
<dbReference type="SUPFAM" id="SSF51679">
    <property type="entry name" value="Bacterial luciferase-like"/>
    <property type="match status" value="1"/>
</dbReference>
<dbReference type="InterPro" id="IPR036661">
    <property type="entry name" value="Luciferase-like_sf"/>
</dbReference>
<name>A0A1H5LY19_9MICO</name>
<accession>A0A1H5LY19</accession>
<evidence type="ECO:0000259" key="2">
    <source>
        <dbReference type="Pfam" id="PF00296"/>
    </source>
</evidence>
<dbReference type="InterPro" id="IPR011251">
    <property type="entry name" value="Luciferase-like_dom"/>
</dbReference>
<sequence>MSVSLTIALQSDKHATDYARLSRAVEAHGFDGLSVYSDLGFQPPMAPLMVAADVTERLRLGPSCLNPYLLHPVEIAGQIAALDEACGGRAYLGLARGSWLQQVCVRQDRPLAHLEDTIEIVRRLLAGDAGGYTGRAFSIEPGFRLHYTPVRPEVDVLLGVWGPRGAALAGRLADEVKIGGCANPDMVAQMRTWLDASSVAAGRGAGAVDVCAGAVTVVDDDGDVARGLARREVAMYVDVVAALDPTVEVEEELLTRLRDLLAEDRPDDAGALLSDDLLDRFAFAGTPAQLVEHTLRLADAGADRVEFGTPHGLTGTGGIALLGSQVVPAVRAALGEPEGPRG</sequence>
<evidence type="ECO:0000313" key="4">
    <source>
        <dbReference type="Proteomes" id="UP000199220"/>
    </source>
</evidence>
<dbReference type="CDD" id="cd01097">
    <property type="entry name" value="Tetrahydromethanopterin_reductase"/>
    <property type="match status" value="1"/>
</dbReference>
<dbReference type="Proteomes" id="UP000199220">
    <property type="component" value="Unassembled WGS sequence"/>
</dbReference>
<proteinExistence type="predicted"/>
<evidence type="ECO:0000256" key="1">
    <source>
        <dbReference type="ARBA" id="ARBA00023002"/>
    </source>
</evidence>
<dbReference type="PANTHER" id="PTHR43244">
    <property type="match status" value="1"/>
</dbReference>
<gene>
    <name evidence="3" type="ORF">SAMN04488554_3043</name>
</gene>
<dbReference type="OrthoDB" id="675245at2"/>